<dbReference type="AlphaFoldDB" id="J9CNH0"/>
<protein>
    <submittedName>
        <fullName evidence="1">Uncharacterized protein</fullName>
    </submittedName>
</protein>
<name>J9CNH0_9ZZZZ</name>
<organism evidence="1">
    <name type="scientific">gut metagenome</name>
    <dbReference type="NCBI Taxonomy" id="749906"/>
    <lineage>
        <taxon>unclassified sequences</taxon>
        <taxon>metagenomes</taxon>
        <taxon>organismal metagenomes</taxon>
    </lineage>
</organism>
<evidence type="ECO:0000313" key="1">
    <source>
        <dbReference type="EMBL" id="EJX01656.1"/>
    </source>
</evidence>
<comment type="caution">
    <text evidence="1">The sequence shown here is derived from an EMBL/GenBank/DDBJ whole genome shotgun (WGS) entry which is preliminary data.</text>
</comment>
<dbReference type="EMBL" id="AMCI01002874">
    <property type="protein sequence ID" value="EJX01656.1"/>
    <property type="molecule type" value="Genomic_DNA"/>
</dbReference>
<feature type="non-terminal residue" evidence="1">
    <location>
        <position position="1"/>
    </location>
</feature>
<accession>J9CNH0</accession>
<feature type="non-terminal residue" evidence="1">
    <location>
        <position position="362"/>
    </location>
</feature>
<proteinExistence type="predicted"/>
<sequence>GVQWRGAGGGIVKEVNSEEVKGDTITLAYQPDIELAKGWLQPDGHVHHVEQMECSTPFTFRDAFDFELSMVRGASGNTGSFAGFRRISFIGMNGEELLTLSFYRPNFTTNLDEIEVQVTGASCFSGQTRARLTATTYPLMTQQKSNDEYTLTIGENLKTGHTMSMTFRLEGLKADTVKYIACDIYGLTASGEEHLPNTVHPRHMDITCYATPVRADGTITLKLEKGEYGAVEEGDICMGIFHSETPAIPNATDNLDSGCGEFRMKGFATVYFRVEYFTTQGMSDHGQFCYSLRKPDANWSLRIPPQVGMHFAVYGNPARTERQQSRYSTLTYERYLKGVKDWRFDSTHIRAQFGDLSNLNID</sequence>
<gene>
    <name evidence="1" type="ORF">EVA_10238</name>
</gene>
<reference evidence="1" key="1">
    <citation type="journal article" date="2012" name="PLoS ONE">
        <title>Gene sets for utilization of primary and secondary nutrition supplies in the distal gut of endangered iberian lynx.</title>
        <authorList>
            <person name="Alcaide M."/>
            <person name="Messina E."/>
            <person name="Richter M."/>
            <person name="Bargiela R."/>
            <person name="Peplies J."/>
            <person name="Huws S.A."/>
            <person name="Newbold C.J."/>
            <person name="Golyshin P.N."/>
            <person name="Simon M.A."/>
            <person name="Lopez G."/>
            <person name="Yakimov M.M."/>
            <person name="Ferrer M."/>
        </authorList>
    </citation>
    <scope>NUCLEOTIDE SEQUENCE</scope>
</reference>